<dbReference type="Proteomes" id="UP000193719">
    <property type="component" value="Unassembled WGS sequence"/>
</dbReference>
<feature type="compositionally biased region" description="Acidic residues" evidence="2">
    <location>
        <begin position="1155"/>
        <end position="1172"/>
    </location>
</feature>
<feature type="compositionally biased region" description="Low complexity" evidence="2">
    <location>
        <begin position="189"/>
        <end position="198"/>
    </location>
</feature>
<feature type="compositionally biased region" description="Low complexity" evidence="2">
    <location>
        <begin position="1250"/>
        <end position="1274"/>
    </location>
</feature>
<feature type="compositionally biased region" description="Basic and acidic residues" evidence="2">
    <location>
        <begin position="1568"/>
        <end position="1580"/>
    </location>
</feature>
<evidence type="ECO:0000313" key="4">
    <source>
        <dbReference type="Proteomes" id="UP000193719"/>
    </source>
</evidence>
<organism evidence="3 4">
    <name type="scientific">Piromyces finnis</name>
    <dbReference type="NCBI Taxonomy" id="1754191"/>
    <lineage>
        <taxon>Eukaryota</taxon>
        <taxon>Fungi</taxon>
        <taxon>Fungi incertae sedis</taxon>
        <taxon>Chytridiomycota</taxon>
        <taxon>Chytridiomycota incertae sedis</taxon>
        <taxon>Neocallimastigomycetes</taxon>
        <taxon>Neocallimastigales</taxon>
        <taxon>Neocallimastigaceae</taxon>
        <taxon>Piromyces</taxon>
    </lineage>
</organism>
<evidence type="ECO:0000256" key="2">
    <source>
        <dbReference type="SAM" id="MobiDB-lite"/>
    </source>
</evidence>
<feature type="region of interest" description="Disordered" evidence="2">
    <location>
        <begin position="179"/>
        <end position="198"/>
    </location>
</feature>
<comment type="caution">
    <text evidence="3">The sequence shown here is derived from an EMBL/GenBank/DDBJ whole genome shotgun (WGS) entry which is preliminary data.</text>
</comment>
<dbReference type="OrthoDB" id="10449686at2759"/>
<feature type="compositionally biased region" description="Polar residues" evidence="2">
    <location>
        <begin position="1300"/>
        <end position="1312"/>
    </location>
</feature>
<feature type="coiled-coil region" evidence="1">
    <location>
        <begin position="755"/>
        <end position="782"/>
    </location>
</feature>
<keyword evidence="4" id="KW-1185">Reference proteome</keyword>
<proteinExistence type="predicted"/>
<dbReference type="STRING" id="1754191.A0A1Y1VLS7"/>
<feature type="compositionally biased region" description="Low complexity" evidence="2">
    <location>
        <begin position="1173"/>
        <end position="1182"/>
    </location>
</feature>
<feature type="region of interest" description="Disordered" evidence="2">
    <location>
        <begin position="1237"/>
        <end position="1312"/>
    </location>
</feature>
<gene>
    <name evidence="3" type="ORF">BCR36DRAFT_579331</name>
</gene>
<sequence length="1684" mass="195758">MRLKIKINDGNTIVPSNNSSDVKITPQDLLFNVNIKIPDYMQKDFLASIFYNSNNLDKKNYAFQKLIVENDSAFWRSSVVNECEFDLSEKKLKCQFIDSTEMEWEMPKFCEIKLNTIITKLKRGKRKINLEKKKLIEKEEEKKNSIKESQQNILEIQKSKKVFSNLALSFFPFANSNNNHNKLNKENDNNSNQKNTINDNDNIVKNNIKEMILRKMYEYLKSKLKSELIDIYTHFIQHDHLDYVLPQNYYIWLTNSYLHRYEQHILETESTMKVQIYGMEVLNGALKKMRQQFITRFIEINHDKELYESLEVRLQDINSLIIDKKTKTINHDTSRKLGILKFFKRSGQKHKEESKEIREVKRLKTEMKQIQFMMSSLKLATDPSKHIIESKAIIRDQSILPILDDSNASFDKITVQTDSTVIIENEAHFDNIKDEKLENIQSKRQRALKYKDIDELCYKLMMNDFNLDEEAILKYSAMKEQFNENSNIDLFTSYEETTLLGEQCSNVDTDILNTNSMNDKKKKYLDYRKMISNIPQPKFILLHFLYPPFLDNMKKGILNDINELKDELLDLLSRQFSDPSKVFGTTEETTFEIMKMIEQNGFIDYLFKQIRSSQITEIPPSNDTVMVDADETINPSKQPTLEVTKDNISLTPSLELPMQAPLISSINDQLMMSEKLLPAKPTLLSTVSSFIINAETTAEETLTQISNNHHNSTLTNNVVVHNSTKINTVETLKPYDNGFNKSNEVVSNQDPLSNNNSVNSNISELNENFNEKNSKKNIMEEDVNYSNSTTIKSNNDLTSKKDENTNSIVDSNEKNYDQIYNDLDSGIKMVIDDILNSLKQKYKIYNETYATIVTVQKKNKELLKEINQSTTLNSMDNKEKILNKLLTPISSSNVHKTSLSPTSTVSLGSKSDVSNLPSPTQIMEKENMEELDKNKKQESTLSRLITTSSTLLNSPQNSASDSFEILSNRIGNMSNEINRKMEYDYKQQKFSSYMLFSSYEEMKHITKEVFNNLTSEKNKEFSITDFEFTSSYLHLVATLNVIRYQVEDLFHKNINLMLEHENWRNERNKILSSIQERSLQENDAIQERRKRNNRIQTYLFKQYQLRQQYYAQQLKNKQEYYDKQQLYLLKKNKQLEMLKKSENKQEENSVKNENDKDESESTEMVNEYETEENSSSMPNSSPQTELLIKHQESKEIETAESQEEPVQSEFDRIFGDDSFEEDEEIIEDILESKNMTKDENKTTEIKDKSLLNSSLTTNNTTTSNNKDNSISTSDESILPTTTILSETKCENQNDEKDDSTSTANTPLFGNNNKRIPIIYSRNNHFVSSSNNSDLPRIPKRVKQLSLNLESRIVKETYFQQEEKNLSLSKMSSSLDRRSFFDRDYSIFRQRLMEHSKNKDSNMTFENSYESNINQSNIKSNAQDIPVTGGISFNMNVNDPNNSIQYSSSLNTPHNEQETNVRKLRRLSWHGGVTDQSPFTPKSTFEFNQNIKRINEMNNYLSERFTSVLLKRDSIESMVKRLEDDKEINKEDTANNNDPIPKVAEPTSIPITSTTVSTTVPTKIKNNDIEENIPKETKNQRDTSSSINAMDIDEEQTPKERSPLKFKYSFTNYSLESLNNSIFSPSTPSTPSFDNFGYTYQKNNGGNHITNSPSTTYTINSRNYKKKQENTKKILRYRKSKKNRM</sequence>
<protein>
    <submittedName>
        <fullName evidence="3">Uncharacterized protein</fullName>
    </submittedName>
</protein>
<accession>A0A1Y1VLS7</accession>
<reference evidence="3 4" key="1">
    <citation type="submission" date="2016-08" db="EMBL/GenBank/DDBJ databases">
        <title>Genomes of anaerobic fungi encode conserved fungal cellulosomes for biomass hydrolysis.</title>
        <authorList>
            <consortium name="DOE Joint Genome Institute"/>
            <person name="Haitjema C.H."/>
            <person name="Gilmore S.P."/>
            <person name="Henske J.K."/>
            <person name="Solomon K.V."/>
            <person name="De Groot R."/>
            <person name="Kuo A."/>
            <person name="Mondo S.J."/>
            <person name="Salamov A.A."/>
            <person name="Labutti K."/>
            <person name="Zhao Z."/>
            <person name="Chiniquy J."/>
            <person name="Barry K."/>
            <person name="Brewer H.M."/>
            <person name="Purvine S.O."/>
            <person name="Wright A.T."/>
            <person name="Boxma B."/>
            <person name="Van Alen T."/>
            <person name="Hackstein J.H."/>
            <person name="Baker S.E."/>
            <person name="Grigoriev I.V."/>
            <person name="O'Malley M.A."/>
        </authorList>
    </citation>
    <scope>NUCLEOTIDE SEQUENCE [LARGE SCALE GENOMIC DNA]</scope>
    <source>
        <strain evidence="4">finn</strain>
    </source>
</reference>
<keyword evidence="1" id="KW-0175">Coiled coil</keyword>
<evidence type="ECO:0000313" key="3">
    <source>
        <dbReference type="EMBL" id="ORX59884.1"/>
    </source>
</evidence>
<feature type="region of interest" description="Disordered" evidence="2">
    <location>
        <begin position="1140"/>
        <end position="1219"/>
    </location>
</feature>
<evidence type="ECO:0000256" key="1">
    <source>
        <dbReference type="SAM" id="Coils"/>
    </source>
</evidence>
<feature type="coiled-coil region" evidence="1">
    <location>
        <begin position="121"/>
        <end position="152"/>
    </location>
</feature>
<dbReference type="EMBL" id="MCFH01000002">
    <property type="protein sequence ID" value="ORX59884.1"/>
    <property type="molecule type" value="Genomic_DNA"/>
</dbReference>
<feature type="region of interest" description="Disordered" evidence="2">
    <location>
        <begin position="1568"/>
        <end position="1600"/>
    </location>
</feature>
<feature type="compositionally biased region" description="Basic and acidic residues" evidence="2">
    <location>
        <begin position="1187"/>
        <end position="1197"/>
    </location>
</feature>
<feature type="compositionally biased region" description="Basic and acidic residues" evidence="2">
    <location>
        <begin position="1140"/>
        <end position="1154"/>
    </location>
</feature>
<feature type="region of interest" description="Disordered" evidence="2">
    <location>
        <begin position="1525"/>
        <end position="1545"/>
    </location>
</feature>
<feature type="compositionally biased region" description="Basic and acidic residues" evidence="2">
    <location>
        <begin position="1237"/>
        <end position="1249"/>
    </location>
</feature>
<feature type="region of interest" description="Disordered" evidence="2">
    <location>
        <begin position="892"/>
        <end position="920"/>
    </location>
</feature>
<reference evidence="3 4" key="2">
    <citation type="submission" date="2016-08" db="EMBL/GenBank/DDBJ databases">
        <title>Pervasive Adenine N6-methylation of Active Genes in Fungi.</title>
        <authorList>
            <consortium name="DOE Joint Genome Institute"/>
            <person name="Mondo S.J."/>
            <person name="Dannebaum R.O."/>
            <person name="Kuo R.C."/>
            <person name="Labutti K."/>
            <person name="Haridas S."/>
            <person name="Kuo A."/>
            <person name="Salamov A."/>
            <person name="Ahrendt S.R."/>
            <person name="Lipzen A."/>
            <person name="Sullivan W."/>
            <person name="Andreopoulos W.B."/>
            <person name="Clum A."/>
            <person name="Lindquist E."/>
            <person name="Daum C."/>
            <person name="Ramamoorthy G.K."/>
            <person name="Gryganskyi A."/>
            <person name="Culley D."/>
            <person name="Magnuson J.K."/>
            <person name="James T.Y."/>
            <person name="O'Malley M.A."/>
            <person name="Stajich J.E."/>
            <person name="Spatafora J.W."/>
            <person name="Visel A."/>
            <person name="Grigoriev I.V."/>
        </authorList>
    </citation>
    <scope>NUCLEOTIDE SEQUENCE [LARGE SCALE GENOMIC DNA]</scope>
    <source>
        <strain evidence="4">finn</strain>
    </source>
</reference>
<name>A0A1Y1VLS7_9FUNG</name>